<organism evidence="2 3">
    <name type="scientific">Dehalococcoides mccartyi</name>
    <dbReference type="NCBI Taxonomy" id="61435"/>
    <lineage>
        <taxon>Bacteria</taxon>
        <taxon>Bacillati</taxon>
        <taxon>Chloroflexota</taxon>
        <taxon>Dehalococcoidia</taxon>
        <taxon>Dehalococcoidales</taxon>
        <taxon>Dehalococcoidaceae</taxon>
        <taxon>Dehalococcoides</taxon>
    </lineage>
</organism>
<evidence type="ECO:0000256" key="1">
    <source>
        <dbReference type="SAM" id="Phobius"/>
    </source>
</evidence>
<dbReference type="OrthoDB" id="165575at2"/>
<dbReference type="AlphaFoldDB" id="A0A0V8M573"/>
<dbReference type="RefSeq" id="WP_058291944.1">
    <property type="nucleotide sequence ID" value="NZ_CP179927.2"/>
</dbReference>
<feature type="transmembrane region" description="Helical" evidence="1">
    <location>
        <begin position="29"/>
        <end position="50"/>
    </location>
</feature>
<name>A0A0V8M573_9CHLR</name>
<protein>
    <submittedName>
        <fullName evidence="2">Dehalogenase</fullName>
    </submittedName>
</protein>
<keyword evidence="1" id="KW-0472">Membrane</keyword>
<keyword evidence="1" id="KW-1133">Transmembrane helix</keyword>
<proteinExistence type="predicted"/>
<feature type="transmembrane region" description="Helical" evidence="1">
    <location>
        <begin position="62"/>
        <end position="82"/>
    </location>
</feature>
<dbReference type="EMBL" id="JGYD01000001">
    <property type="protein sequence ID" value="KSV18949.1"/>
    <property type="molecule type" value="Genomic_DNA"/>
</dbReference>
<keyword evidence="1" id="KW-0812">Transmembrane</keyword>
<dbReference type="PATRIC" id="fig|61435.5.peg.53"/>
<dbReference type="Proteomes" id="UP000053577">
    <property type="component" value="Unassembled WGS sequence"/>
</dbReference>
<evidence type="ECO:0000313" key="3">
    <source>
        <dbReference type="Proteomes" id="UP000053577"/>
    </source>
</evidence>
<evidence type="ECO:0000313" key="2">
    <source>
        <dbReference type="EMBL" id="KSV18949.1"/>
    </source>
</evidence>
<accession>A0A0V8M573</accession>
<comment type="caution">
    <text evidence="2">The sequence shown here is derived from an EMBL/GenBank/DDBJ whole genome shotgun (WGS) entry which is preliminary data.</text>
</comment>
<reference evidence="2 3" key="1">
    <citation type="journal article" date="2015" name="Sci. Rep.">
        <title>A comparative genomics and reductive dehalogenase gene transcription study of two chloroethene-respiring bacteria, Dehalococcoides mccartyi strains MB and 11a.</title>
        <authorList>
            <person name="Low A."/>
            <person name="Shen Z."/>
            <person name="Cheng D."/>
            <person name="Rogers M.J."/>
            <person name="Lee P.K."/>
            <person name="He J."/>
        </authorList>
    </citation>
    <scope>NUCLEOTIDE SEQUENCE [LARGE SCALE GENOMIC DNA]</scope>
    <source>
        <strain evidence="2 3">MB</strain>
    </source>
</reference>
<gene>
    <name evidence="2" type="ORF">DA01_00255</name>
</gene>
<sequence length="90" mass="10048">MWFIIGLIVGALVLGLIWLLRKSNFNLSWYEWIIGLIGLALILFTIQNFFGSLAEGETKAASIFWLVTGLPGLILLAVTWQLSARRAKKA</sequence>